<keyword evidence="2" id="KW-0040">ANK repeat</keyword>
<proteinExistence type="predicted"/>
<dbReference type="Gene3D" id="1.25.40.20">
    <property type="entry name" value="Ankyrin repeat-containing domain"/>
    <property type="match status" value="1"/>
</dbReference>
<evidence type="ECO:0000313" key="4">
    <source>
        <dbReference type="Proteomes" id="UP000507470"/>
    </source>
</evidence>
<dbReference type="PANTHER" id="PTHR24198">
    <property type="entry name" value="ANKYRIN REPEAT AND PROTEIN KINASE DOMAIN-CONTAINING PROTEIN"/>
    <property type="match status" value="1"/>
</dbReference>
<dbReference type="SMART" id="SM00248">
    <property type="entry name" value="ANK"/>
    <property type="match status" value="8"/>
</dbReference>
<dbReference type="AlphaFoldDB" id="A0A6J8ALW1"/>
<sequence length="600" mass="68305">MGDLRNVNVLLNHGAPVDQDTLIYYKEVEELFGTSSICMTRATPLHIACWKDDFRIVQQVLGGNATCSLLMHNYYNLSADEKECDKLSPLCISVLRNNYSTVTLLLQSKPNSDLHIENSIFTSSLFNQGNKSSKECYMDNKTYLTPFQAACILGYVDIAEELLENHVDVNQRFKVTPIILSICARNHVLMQKFLSSNGFMDKNFEIEVTPLIFAVLVENLELLKMLLSNYADHESEVTICLLHVIPFHEDILNVLTSASIDLEQLLLSECTMNPFLIACLKDNNDMCHLFFSKYADPLYATQLTAMHVICFKGYDKHLKIMIEERLQLSRYFRIQCSHFIAIGNLGEINDELVILSTGCNDVLHISNLELACLDEDVYILKHILDILPEKSYNSVMKITPLLLSYLFENCAQLGIGIFLSNADLCSCISYNLMISWFLYKRYGDTGQHSKKITFDDSIQLSDLSLLLKFCCAGTSDIYEFSDMFDASDTASVGKIIKDRLTSCEENLLTSFLLDFNENKDDETTVLELLQHTDVCKKMFLVNCAYLLLFRNIRLDSLPLSAYSELSHEPLSFTAVEAFHLIQRRIPHCFLSSTEAKYRSL</sequence>
<dbReference type="SUPFAM" id="SSF48403">
    <property type="entry name" value="Ankyrin repeat"/>
    <property type="match status" value="1"/>
</dbReference>
<dbReference type="PANTHER" id="PTHR24198:SF165">
    <property type="entry name" value="ANKYRIN REPEAT-CONTAINING PROTEIN-RELATED"/>
    <property type="match status" value="1"/>
</dbReference>
<dbReference type="EMBL" id="CACVKT020001697">
    <property type="protein sequence ID" value="CAC5370411.1"/>
    <property type="molecule type" value="Genomic_DNA"/>
</dbReference>
<evidence type="ECO:0000256" key="1">
    <source>
        <dbReference type="ARBA" id="ARBA00022737"/>
    </source>
</evidence>
<reference evidence="3 4" key="1">
    <citation type="submission" date="2020-06" db="EMBL/GenBank/DDBJ databases">
        <authorList>
            <person name="Li R."/>
            <person name="Bekaert M."/>
        </authorList>
    </citation>
    <scope>NUCLEOTIDE SEQUENCE [LARGE SCALE GENOMIC DNA]</scope>
    <source>
        <strain evidence="4">wild</strain>
    </source>
</reference>
<dbReference type="InterPro" id="IPR036770">
    <property type="entry name" value="Ankyrin_rpt-contain_sf"/>
</dbReference>
<dbReference type="Proteomes" id="UP000507470">
    <property type="component" value="Unassembled WGS sequence"/>
</dbReference>
<keyword evidence="1" id="KW-0677">Repeat</keyword>
<evidence type="ECO:0000256" key="2">
    <source>
        <dbReference type="ARBA" id="ARBA00023043"/>
    </source>
</evidence>
<name>A0A6J8ALW1_MYTCO</name>
<dbReference type="Pfam" id="PF12796">
    <property type="entry name" value="Ank_2"/>
    <property type="match status" value="1"/>
</dbReference>
<organism evidence="3 4">
    <name type="scientific">Mytilus coruscus</name>
    <name type="common">Sea mussel</name>
    <dbReference type="NCBI Taxonomy" id="42192"/>
    <lineage>
        <taxon>Eukaryota</taxon>
        <taxon>Metazoa</taxon>
        <taxon>Spiralia</taxon>
        <taxon>Lophotrochozoa</taxon>
        <taxon>Mollusca</taxon>
        <taxon>Bivalvia</taxon>
        <taxon>Autobranchia</taxon>
        <taxon>Pteriomorphia</taxon>
        <taxon>Mytilida</taxon>
        <taxon>Mytiloidea</taxon>
        <taxon>Mytilidae</taxon>
        <taxon>Mytilinae</taxon>
        <taxon>Mytilus</taxon>
    </lineage>
</organism>
<evidence type="ECO:0000313" key="3">
    <source>
        <dbReference type="EMBL" id="CAC5370411.1"/>
    </source>
</evidence>
<keyword evidence="4" id="KW-1185">Reference proteome</keyword>
<dbReference type="InterPro" id="IPR002110">
    <property type="entry name" value="Ankyrin_rpt"/>
</dbReference>
<accession>A0A6J8ALW1</accession>
<protein>
    <submittedName>
        <fullName evidence="3">ANK</fullName>
    </submittedName>
</protein>
<gene>
    <name evidence="3" type="ORF">MCOR_9269</name>
</gene>